<dbReference type="EMBL" id="QXFT01000863">
    <property type="protein sequence ID" value="KAE9334280.1"/>
    <property type="molecule type" value="Genomic_DNA"/>
</dbReference>
<keyword evidence="1" id="KW-0175">Coiled coil</keyword>
<evidence type="ECO:0000256" key="1">
    <source>
        <dbReference type="SAM" id="Coils"/>
    </source>
</evidence>
<evidence type="ECO:0000313" key="7">
    <source>
        <dbReference type="Proteomes" id="UP000434957"/>
    </source>
</evidence>
<dbReference type="EMBL" id="QXFV01001283">
    <property type="protein sequence ID" value="KAE9009842.1"/>
    <property type="molecule type" value="Genomic_DNA"/>
</dbReference>
<dbReference type="Proteomes" id="UP000434957">
    <property type="component" value="Unassembled WGS sequence"/>
</dbReference>
<reference evidence="6 8" key="1">
    <citation type="submission" date="2018-09" db="EMBL/GenBank/DDBJ databases">
        <title>Genomic investigation of the strawberry pathogen Phytophthora fragariae indicates pathogenicity is determined by transcriptional variation in three key races.</title>
        <authorList>
            <person name="Adams T.M."/>
            <person name="Armitage A.D."/>
            <person name="Sobczyk M.K."/>
            <person name="Bates H.J."/>
            <person name="Dunwell J.M."/>
            <person name="Nellist C.F."/>
            <person name="Harrison R.J."/>
        </authorList>
    </citation>
    <scope>NUCLEOTIDE SEQUENCE [LARGE SCALE GENOMIC DNA]</scope>
    <source>
        <strain evidence="4 6">SCRP249</strain>
        <strain evidence="3 8">SCRP324</strain>
        <strain evidence="5 7">SCRP333</strain>
    </source>
</reference>
<evidence type="ECO:0000313" key="4">
    <source>
        <dbReference type="EMBL" id="KAE9009842.1"/>
    </source>
</evidence>
<comment type="caution">
    <text evidence="3">The sequence shown here is derived from an EMBL/GenBank/DDBJ whole genome shotgun (WGS) entry which is preliminary data.</text>
</comment>
<feature type="compositionally biased region" description="Acidic residues" evidence="2">
    <location>
        <begin position="67"/>
        <end position="80"/>
    </location>
</feature>
<proteinExistence type="predicted"/>
<evidence type="ECO:0000313" key="3">
    <source>
        <dbReference type="EMBL" id="KAE9008543.1"/>
    </source>
</evidence>
<dbReference type="OrthoDB" id="65894at2759"/>
<evidence type="ECO:0000256" key="2">
    <source>
        <dbReference type="SAM" id="MobiDB-lite"/>
    </source>
</evidence>
<gene>
    <name evidence="4" type="ORF">PR001_g16337</name>
    <name evidence="3" type="ORF">PR002_g15866</name>
    <name evidence="5" type="ORF">PR003_g13594</name>
</gene>
<feature type="coiled-coil region" evidence="1">
    <location>
        <begin position="395"/>
        <end position="422"/>
    </location>
</feature>
<feature type="compositionally biased region" description="Low complexity" evidence="2">
    <location>
        <begin position="27"/>
        <end position="42"/>
    </location>
</feature>
<evidence type="ECO:0000313" key="8">
    <source>
        <dbReference type="Proteomes" id="UP000435112"/>
    </source>
</evidence>
<name>A0A6A3KY04_9STRA</name>
<evidence type="ECO:0000313" key="5">
    <source>
        <dbReference type="EMBL" id="KAE9334280.1"/>
    </source>
</evidence>
<dbReference type="Proteomes" id="UP000435112">
    <property type="component" value="Unassembled WGS sequence"/>
</dbReference>
<dbReference type="AlphaFoldDB" id="A0A6A3KY04"/>
<dbReference type="EMBL" id="QXFU01001179">
    <property type="protein sequence ID" value="KAE9008543.1"/>
    <property type="molecule type" value="Genomic_DNA"/>
</dbReference>
<sequence>MDAQHTPRSPHAPRSPLKIQPEEFVDTPSSSATTSPAESCASDVVKQPKPWERTASMSSSSGASESLWEDDEEEQEEEPEGSIVVEHSANVRTVSLRMQTLVRGMHQRVGVLQRLMREAELQEKLQQRLKRPCAPAAETSSSCFFSFAETSDGEPACDLQKRAASTANNERSVLVLAPPAGWVKETTTGNEVGESAADDQVDTVADQQQNNRVNSSTEGVPPAVTTLLNQVKNLQAQLKEVVDENQQLKYTVHRLEEENARLQAQTAFNLSKSGSGPPGSDRGRESNCGEGTEAGDRHDGDISCLSNAIFGDSTAFQMAMEEDLAVLKNHERCQHKLHELWDTVRTLKTFVETYEIERNVMRAQRDEAITDADRADAENVKLASSSNPQQKIKYLQQVKKDNQELRRKNRALNMRIARQAAKVICEKNGCSVLGDGEASIDTLESTMLGDTIEDSNGHSAARSGEEVLRSMRDRSGVLEQRLERLRLARQQVDGCREETSGSESEIPAHSAEVPLVATSPRSVTDTDSVTFLSMSSNRRQDLRVK</sequence>
<evidence type="ECO:0000313" key="6">
    <source>
        <dbReference type="Proteomes" id="UP000429607"/>
    </source>
</evidence>
<feature type="region of interest" description="Disordered" evidence="2">
    <location>
        <begin position="267"/>
        <end position="300"/>
    </location>
</feature>
<keyword evidence="7" id="KW-1185">Reference proteome</keyword>
<protein>
    <submittedName>
        <fullName evidence="3">Uncharacterized protein</fullName>
    </submittedName>
</protein>
<feature type="region of interest" description="Disordered" evidence="2">
    <location>
        <begin position="491"/>
        <end position="545"/>
    </location>
</feature>
<feature type="coiled-coil region" evidence="1">
    <location>
        <begin position="224"/>
        <end position="265"/>
    </location>
</feature>
<feature type="compositionally biased region" description="Low complexity" evidence="2">
    <location>
        <begin position="56"/>
        <end position="66"/>
    </location>
</feature>
<accession>A0A6A3KY04</accession>
<feature type="region of interest" description="Disordered" evidence="2">
    <location>
        <begin position="1"/>
        <end position="83"/>
    </location>
</feature>
<organism evidence="3 8">
    <name type="scientific">Phytophthora rubi</name>
    <dbReference type="NCBI Taxonomy" id="129364"/>
    <lineage>
        <taxon>Eukaryota</taxon>
        <taxon>Sar</taxon>
        <taxon>Stramenopiles</taxon>
        <taxon>Oomycota</taxon>
        <taxon>Peronosporomycetes</taxon>
        <taxon>Peronosporales</taxon>
        <taxon>Peronosporaceae</taxon>
        <taxon>Phytophthora</taxon>
    </lineage>
</organism>
<dbReference type="Proteomes" id="UP000429607">
    <property type="component" value="Unassembled WGS sequence"/>
</dbReference>
<feature type="compositionally biased region" description="Polar residues" evidence="2">
    <location>
        <begin position="519"/>
        <end position="537"/>
    </location>
</feature>